<dbReference type="PROSITE" id="PS50033">
    <property type="entry name" value="UBX"/>
    <property type="match status" value="1"/>
</dbReference>
<dbReference type="CDD" id="cd01767">
    <property type="entry name" value="UBX"/>
    <property type="match status" value="1"/>
</dbReference>
<dbReference type="SUPFAM" id="SSF54236">
    <property type="entry name" value="Ubiquitin-like"/>
    <property type="match status" value="1"/>
</dbReference>
<dbReference type="InterPro" id="IPR033490">
    <property type="entry name" value="LRP130"/>
</dbReference>
<proteinExistence type="predicted"/>
<evidence type="ECO:0000313" key="3">
    <source>
        <dbReference type="EMBL" id="CAJ0577094.1"/>
    </source>
</evidence>
<dbReference type="Gene3D" id="3.10.20.90">
    <property type="entry name" value="Phosphatidylinositol 3-kinase Catalytic Subunit, Chain A, domain 1"/>
    <property type="match status" value="1"/>
</dbReference>
<dbReference type="GO" id="GO:0003730">
    <property type="term" value="F:mRNA 3'-UTR binding"/>
    <property type="evidence" value="ECO:0007669"/>
    <property type="project" value="TreeGrafter"/>
</dbReference>
<feature type="coiled-coil region" evidence="1">
    <location>
        <begin position="1068"/>
        <end position="1095"/>
    </location>
</feature>
<keyword evidence="4" id="KW-1185">Reference proteome</keyword>
<reference evidence="3" key="1">
    <citation type="submission" date="2023-06" db="EMBL/GenBank/DDBJ databases">
        <authorList>
            <person name="Delattre M."/>
        </authorList>
    </citation>
    <scope>NUCLEOTIDE SEQUENCE</scope>
    <source>
        <strain evidence="3">AF72</strain>
    </source>
</reference>
<dbReference type="PANTHER" id="PTHR46669">
    <property type="entry name" value="LEUCINE-RICH PPR MOTIF-CONTAINING PROTEIN, MITOCHONDRIAL"/>
    <property type="match status" value="1"/>
</dbReference>
<organism evidence="3 4">
    <name type="scientific">Mesorhabditis spiculigera</name>
    <dbReference type="NCBI Taxonomy" id="96644"/>
    <lineage>
        <taxon>Eukaryota</taxon>
        <taxon>Metazoa</taxon>
        <taxon>Ecdysozoa</taxon>
        <taxon>Nematoda</taxon>
        <taxon>Chromadorea</taxon>
        <taxon>Rhabditida</taxon>
        <taxon>Rhabditina</taxon>
        <taxon>Rhabditomorpha</taxon>
        <taxon>Rhabditoidea</taxon>
        <taxon>Rhabditidae</taxon>
        <taxon>Mesorhabditinae</taxon>
        <taxon>Mesorhabditis</taxon>
    </lineage>
</organism>
<keyword evidence="1" id="KW-0175">Coiled coil</keyword>
<evidence type="ECO:0000256" key="1">
    <source>
        <dbReference type="SAM" id="Coils"/>
    </source>
</evidence>
<evidence type="ECO:0000259" key="2">
    <source>
        <dbReference type="PROSITE" id="PS50033"/>
    </source>
</evidence>
<dbReference type="GO" id="GO:0070129">
    <property type="term" value="P:regulation of mitochondrial translation"/>
    <property type="evidence" value="ECO:0007669"/>
    <property type="project" value="TreeGrafter"/>
</dbReference>
<evidence type="ECO:0000313" key="4">
    <source>
        <dbReference type="Proteomes" id="UP001177023"/>
    </source>
</evidence>
<dbReference type="PANTHER" id="PTHR46669:SF3">
    <property type="entry name" value="LEUCINE-RICH PPR MOTIF-CONTAINING PROTEIN, MITOCHONDRIAL"/>
    <property type="match status" value="1"/>
</dbReference>
<dbReference type="SMART" id="SM00166">
    <property type="entry name" value="UBX"/>
    <property type="match status" value="1"/>
</dbReference>
<comment type="caution">
    <text evidence="3">The sequence shown here is derived from an EMBL/GenBank/DDBJ whole genome shotgun (WGS) entry which is preliminary data.</text>
</comment>
<feature type="domain" description="UBX" evidence="2">
    <location>
        <begin position="1474"/>
        <end position="1544"/>
    </location>
</feature>
<dbReference type="Pfam" id="PF00789">
    <property type="entry name" value="UBX"/>
    <property type="match status" value="1"/>
</dbReference>
<dbReference type="InterPro" id="IPR029071">
    <property type="entry name" value="Ubiquitin-like_domsf"/>
</dbReference>
<feature type="non-terminal residue" evidence="3">
    <location>
        <position position="1"/>
    </location>
</feature>
<dbReference type="GO" id="GO:0005739">
    <property type="term" value="C:mitochondrion"/>
    <property type="evidence" value="ECO:0007669"/>
    <property type="project" value="TreeGrafter"/>
</dbReference>
<name>A0AA36G617_9BILA</name>
<dbReference type="Proteomes" id="UP001177023">
    <property type="component" value="Unassembled WGS sequence"/>
</dbReference>
<gene>
    <name evidence="3" type="ORF">MSPICULIGERA_LOCUS15373</name>
</gene>
<dbReference type="EMBL" id="CATQJA010002648">
    <property type="protein sequence ID" value="CAJ0577094.1"/>
    <property type="molecule type" value="Genomic_DNA"/>
</dbReference>
<sequence length="1547" mass="174084">MLSVARTTLYRNRLLARLYSAATTAGPSTSTATPSPSIVQFGPNVSEQQPVVPLPLARHQLGTGIGASIVNALKLDPKFERFDPSSSRTDWASIDSLEAAMAKDDFDQFRRVLSAQRWPAMPHVSARGMLEFVLQNAIDAREAEAFFKEYASTSMKVWIPDVLPVRLAMRAAMECQSNAANIAGEVLLRHRSVFLARPRMLPYKLAKPLLQHLALRSTPAECIEFFDVAELHGYTFKSDLLCTVLLQNSIDKGDTFGDMFQLWETLAQHFSRCDGIQQVLTSALCNDESDSKRIGLICQFAKRMNRHPSSVVAELAFALARKGRDAEAAFLLNRVVVRPKDLRGAMRAFLESSSDPILFEGLCDLMMVNQRKKSKTAPDQPEQILDERLMKVIGEYAGFSANKKQKTLKKLKVNPNDRHDVIELIQNSFRRLSEDETLLANCDKRQNDPNFLAKHKQGLENLDWKDLHQATEYIEWRNELLDKHFNKLADFFKTDALPELTDRQWAIIFRGFGGASVYTPKGRRAEALSVALQKLSAAGIKLGPLAKTSVLRARIDNGQEVDVIAQLQEWETHGIPPTNEFCVQLARAYSVAQNPTGVSEIISYAKSENLAIDEKLSPLFLRALALEGKYSEAEQAIQRLAGADEFTRNELRLDVGEVAASRGDLEVLRQQLSLVSTNGLNFNSTKQLRRILCALLDGHHFDEAEKLRDLVNNWSHGRMEKAMALFQKKMYIYTWLRLKEGRLESALQAYTYLEKTNDRIQEQLTKAIAQRLCDKNHDFGAGMNMLRKASELGLISSPAAVLLQVGDNLSSMRLYALLDEVKDPNELSDALQYNPEKRVVLAEKILSNAAGNELPRSKRIVAVARLFCSMPEYRMQVVETAHKYICRAFNFDSQAISGAIKLLGEEPRTQRRLGAAIVDAYLRFRKIDLNADKELVALIDNKAIQRVDLVPIQRMFNELVAGIDDQNSKRLIPLAARIMALGFSGKNAFISMIVFLDKPAENEHTEPFLIRALTKAKPEIADALVDCLVLNHSSVNIAKGRFADLKTKYGEKIVETLEKLQRRDSTWARRMRASVEDLERELEHLKRKNEDYDPTPLYVAILTRIRNVEPFDLHAGIRYLIAFGDADLKHQSKDVWHFKDAALRYANQEGRFDEALQILETCPTITPDGQALLRLVAGLFLNDRVVDADAITARLKNRLTLRVEDVAKVGKSLEDYSFAQLEGLEKYLIGSLNMDKTIARHVVNAGMEKRILKCIEAGDLETAFAEAMAEAQRVKTAFGWLHIARAAVAANNRSILSSVFDLITRYHDRNSASTNIGYVLLEAGHVNAAEKMLTSPGLQIPIKVYEYLVRRAAEDKRVDVLRSMFDFWAEGNFIPQTKLNQLLGDLIKIYYATGDFTAISNLQAKCKELSFPLAKSVREEFELAGQKERCKISTSQPTSNPYKVSFKFIRKRAAGPASASSSQSSELLYEKYLRIALRLPDGRRVEAHFLPSDPIKALFDKIHEYGFNYNVVLVLNYPKRMITAAQFGASLLDLGIVTDEVLYVEIS</sequence>
<accession>A0AA36G617</accession>
<protein>
    <recommendedName>
        <fullName evidence="2">UBX domain-containing protein</fullName>
    </recommendedName>
</protein>
<dbReference type="InterPro" id="IPR001012">
    <property type="entry name" value="UBX_dom"/>
</dbReference>
<dbReference type="GO" id="GO:0005634">
    <property type="term" value="C:nucleus"/>
    <property type="evidence" value="ECO:0007669"/>
    <property type="project" value="TreeGrafter"/>
</dbReference>